<gene>
    <name evidence="1" type="ORF">FP026_27620</name>
</gene>
<dbReference type="OrthoDB" id="7567346at2"/>
<organism evidence="1 2">
    <name type="scientific">Rhizobium tropici</name>
    <dbReference type="NCBI Taxonomy" id="398"/>
    <lineage>
        <taxon>Bacteria</taxon>
        <taxon>Pseudomonadati</taxon>
        <taxon>Pseudomonadota</taxon>
        <taxon>Alphaproteobacteria</taxon>
        <taxon>Hyphomicrobiales</taxon>
        <taxon>Rhizobiaceae</taxon>
        <taxon>Rhizobium/Agrobacterium group</taxon>
        <taxon>Rhizobium</taxon>
    </lineage>
</organism>
<dbReference type="AlphaFoldDB" id="A0A5B0VQ58"/>
<dbReference type="Proteomes" id="UP000323608">
    <property type="component" value="Unassembled WGS sequence"/>
</dbReference>
<evidence type="ECO:0000313" key="2">
    <source>
        <dbReference type="Proteomes" id="UP000323608"/>
    </source>
</evidence>
<sequence length="95" mass="10571">MLGLLAEIEANLLPSHQVTIPSRAQRGGRSLTVETPAVAAAIRGTDWRLRQREIRRFHQPLGLAREMKVALSGLFGRFRLPKSETGQFAHLSLTN</sequence>
<proteinExistence type="predicted"/>
<evidence type="ECO:0000313" key="1">
    <source>
        <dbReference type="EMBL" id="KAA1176613.1"/>
    </source>
</evidence>
<protein>
    <submittedName>
        <fullName evidence="1">Uncharacterized protein</fullName>
    </submittedName>
</protein>
<accession>A0A5B0VQ58</accession>
<reference evidence="1 2" key="1">
    <citation type="submission" date="2019-07" db="EMBL/GenBank/DDBJ databases">
        <title>The Draft Genome Sequence of Rhizobium tropici SARCC-755 Associated with Superior Nodulation on Pigeonpea (Cajanus cajan (L.) Millsp.).</title>
        <authorList>
            <person name="Bopape F.L."/>
            <person name="Hassen A.I."/>
            <person name="Swanevelder Z.H."/>
            <person name="Gwata E.T."/>
        </authorList>
    </citation>
    <scope>NUCLEOTIDE SEQUENCE [LARGE SCALE GENOMIC DNA]</scope>
    <source>
        <strain evidence="1 2">SARCC-755</strain>
    </source>
</reference>
<dbReference type="EMBL" id="VNIP01000016">
    <property type="protein sequence ID" value="KAA1176613.1"/>
    <property type="molecule type" value="Genomic_DNA"/>
</dbReference>
<name>A0A5B0VQ58_RHITR</name>
<comment type="caution">
    <text evidence="1">The sequence shown here is derived from an EMBL/GenBank/DDBJ whole genome shotgun (WGS) entry which is preliminary data.</text>
</comment>